<dbReference type="RefSeq" id="WP_377459470.1">
    <property type="nucleotide sequence ID" value="NZ_JBHLUB010000030.1"/>
</dbReference>
<feature type="transmembrane region" description="Helical" evidence="2">
    <location>
        <begin position="81"/>
        <end position="105"/>
    </location>
</feature>
<protein>
    <submittedName>
        <fullName evidence="3">DUF3180 domain-containing protein</fullName>
    </submittedName>
</protein>
<evidence type="ECO:0000256" key="2">
    <source>
        <dbReference type="SAM" id="Phobius"/>
    </source>
</evidence>
<keyword evidence="2" id="KW-0812">Transmembrane</keyword>
<evidence type="ECO:0000313" key="3">
    <source>
        <dbReference type="EMBL" id="MFC0582366.1"/>
    </source>
</evidence>
<dbReference type="Pfam" id="PF11377">
    <property type="entry name" value="DUF3180"/>
    <property type="match status" value="1"/>
</dbReference>
<dbReference type="Proteomes" id="UP001589862">
    <property type="component" value="Unassembled WGS sequence"/>
</dbReference>
<dbReference type="InterPro" id="IPR021517">
    <property type="entry name" value="DUF3180"/>
</dbReference>
<feature type="region of interest" description="Disordered" evidence="1">
    <location>
        <begin position="145"/>
        <end position="178"/>
    </location>
</feature>
<dbReference type="EMBL" id="JBHLUB010000030">
    <property type="protein sequence ID" value="MFC0582366.1"/>
    <property type="molecule type" value="Genomic_DNA"/>
</dbReference>
<dbReference type="SUPFAM" id="SSF103473">
    <property type="entry name" value="MFS general substrate transporter"/>
    <property type="match status" value="1"/>
</dbReference>
<keyword evidence="2" id="KW-1133">Transmembrane helix</keyword>
<feature type="transmembrane region" description="Helical" evidence="2">
    <location>
        <begin position="117"/>
        <end position="135"/>
    </location>
</feature>
<feature type="transmembrane region" description="Helical" evidence="2">
    <location>
        <begin position="39"/>
        <end position="61"/>
    </location>
</feature>
<sequence>MAKLKLHWLALVFLIFGLIGWAVSWWASQQGLPTPVLPTASLITLAAIGLANIGLGLWVFLSKTRKIQARIAPMTAARVVILAQAAAYGGALVAGWHAGILLHLIPAGATGSQSIGWGWGYLVAGAVLVGIGYLVEFFCKIDDDEEDEEESETSSNKLLGGLDPTEREGGYARTTTQR</sequence>
<feature type="transmembrane region" description="Helical" evidence="2">
    <location>
        <begin position="7"/>
        <end position="27"/>
    </location>
</feature>
<gene>
    <name evidence="3" type="ORF">ACFFFR_08240</name>
</gene>
<keyword evidence="4" id="KW-1185">Reference proteome</keyword>
<reference evidence="3 4" key="1">
    <citation type="submission" date="2024-09" db="EMBL/GenBank/DDBJ databases">
        <authorList>
            <person name="Sun Q."/>
            <person name="Mori K."/>
        </authorList>
    </citation>
    <scope>NUCLEOTIDE SEQUENCE [LARGE SCALE GENOMIC DNA]</scope>
    <source>
        <strain evidence="3 4">NCAIM B.02604</strain>
    </source>
</reference>
<evidence type="ECO:0000313" key="4">
    <source>
        <dbReference type="Proteomes" id="UP001589862"/>
    </source>
</evidence>
<keyword evidence="2" id="KW-0472">Membrane</keyword>
<dbReference type="InterPro" id="IPR036259">
    <property type="entry name" value="MFS_trans_sf"/>
</dbReference>
<comment type="caution">
    <text evidence="3">The sequence shown here is derived from an EMBL/GenBank/DDBJ whole genome shotgun (WGS) entry which is preliminary data.</text>
</comment>
<name>A0ABV6PCL1_9MICC</name>
<proteinExistence type="predicted"/>
<evidence type="ECO:0000256" key="1">
    <source>
        <dbReference type="SAM" id="MobiDB-lite"/>
    </source>
</evidence>
<accession>A0ABV6PCL1</accession>
<organism evidence="3 4">
    <name type="scientific">Micrococcoides hystricis</name>
    <dbReference type="NCBI Taxonomy" id="1572761"/>
    <lineage>
        <taxon>Bacteria</taxon>
        <taxon>Bacillati</taxon>
        <taxon>Actinomycetota</taxon>
        <taxon>Actinomycetes</taxon>
        <taxon>Micrococcales</taxon>
        <taxon>Micrococcaceae</taxon>
        <taxon>Micrococcoides</taxon>
    </lineage>
</organism>